<feature type="compositionally biased region" description="Polar residues" evidence="1">
    <location>
        <begin position="32"/>
        <end position="43"/>
    </location>
</feature>
<evidence type="ECO:0000313" key="3">
    <source>
        <dbReference type="Proteomes" id="UP000289152"/>
    </source>
</evidence>
<organism evidence="2 3">
    <name type="scientific">Tremella mesenterica</name>
    <name type="common">Jelly fungus</name>
    <dbReference type="NCBI Taxonomy" id="5217"/>
    <lineage>
        <taxon>Eukaryota</taxon>
        <taxon>Fungi</taxon>
        <taxon>Dikarya</taxon>
        <taxon>Basidiomycota</taxon>
        <taxon>Agaricomycotina</taxon>
        <taxon>Tremellomycetes</taxon>
        <taxon>Tremellales</taxon>
        <taxon>Tremellaceae</taxon>
        <taxon>Tremella</taxon>
    </lineage>
</organism>
<keyword evidence="3" id="KW-1185">Reference proteome</keyword>
<dbReference type="AlphaFoldDB" id="A0A4Q1BPA6"/>
<gene>
    <name evidence="2" type="ORF">M231_03068</name>
</gene>
<feature type="region of interest" description="Disordered" evidence="1">
    <location>
        <begin position="258"/>
        <end position="287"/>
    </location>
</feature>
<dbReference type="Proteomes" id="UP000289152">
    <property type="component" value="Unassembled WGS sequence"/>
</dbReference>
<feature type="compositionally biased region" description="Basic and acidic residues" evidence="1">
    <location>
        <begin position="63"/>
        <end position="85"/>
    </location>
</feature>
<feature type="compositionally biased region" description="Basic and acidic residues" evidence="1">
    <location>
        <begin position="172"/>
        <end position="200"/>
    </location>
</feature>
<dbReference type="OrthoDB" id="2576251at2759"/>
<evidence type="ECO:0000256" key="1">
    <source>
        <dbReference type="SAM" id="MobiDB-lite"/>
    </source>
</evidence>
<feature type="region of interest" description="Disordered" evidence="1">
    <location>
        <begin position="154"/>
        <end position="216"/>
    </location>
</feature>
<protein>
    <submittedName>
        <fullName evidence="2">Uncharacterized protein</fullName>
    </submittedName>
</protein>
<name>A0A4Q1BPA6_TREME</name>
<dbReference type="InParanoid" id="A0A4Q1BPA6"/>
<evidence type="ECO:0000313" key="2">
    <source>
        <dbReference type="EMBL" id="RXK39713.1"/>
    </source>
</evidence>
<reference evidence="2 3" key="1">
    <citation type="submission" date="2016-06" db="EMBL/GenBank/DDBJ databases">
        <title>Evolution of pathogenesis and genome organization in the Tremellales.</title>
        <authorList>
            <person name="Cuomo C."/>
            <person name="Litvintseva A."/>
            <person name="Heitman J."/>
            <person name="Chen Y."/>
            <person name="Sun S."/>
            <person name="Springer D."/>
            <person name="Dromer F."/>
            <person name="Young S."/>
            <person name="Zeng Q."/>
            <person name="Chapman S."/>
            <person name="Gujja S."/>
            <person name="Saif S."/>
            <person name="Birren B."/>
        </authorList>
    </citation>
    <scope>NUCLEOTIDE SEQUENCE [LARGE SCALE GENOMIC DNA]</scope>
    <source>
        <strain evidence="2 3">ATCC 28783</strain>
    </source>
</reference>
<accession>A0A4Q1BPA6</accession>
<dbReference type="VEuPathDB" id="FungiDB:TREMEDRAFT_71158"/>
<proteinExistence type="predicted"/>
<comment type="caution">
    <text evidence="2">The sequence shown here is derived from an EMBL/GenBank/DDBJ whole genome shotgun (WGS) entry which is preliminary data.</text>
</comment>
<dbReference type="EMBL" id="SDIL01000028">
    <property type="protein sequence ID" value="RXK39713.1"/>
    <property type="molecule type" value="Genomic_DNA"/>
</dbReference>
<feature type="region of interest" description="Disordered" evidence="1">
    <location>
        <begin position="1"/>
        <end position="107"/>
    </location>
</feature>
<sequence>MSNPIEIPLPLSPPLSPYLSLENLPSPPSPLDSGQPQQESISSPLVPPVQFDPSSTADALTPDDSKSPEPDVHEPSNPIKDHESELPQAKTFLPPRRPKEWDSVVHQTPRGISITDLAKEGKRSVSNSMMRIGGRTISGTLQYALLPDVPQTRQEFSTSVGDHTTDPTSVAGEDRVFAGTEKELRKKEEEDKETGSVREVESDDGMAEEEHLENVEAKAMRELENAEILREMEEEVNHFAAITAEGKNVNVEDSLNMEDKENDSNDQEQGDNTSDKREPVVEVNDLTNQDQDEIWMSYIRQQLNTLFPDFFPSSESENSDDIQPNSNPYYPRFPSLSMRQYQPINSDQYDMPTPPLTASRRMIPEDGDMADTSFSSADTSISNFPHPLHGDEITINSNEMGLRVRVPNVRNEIADMKDEISRLRTVVGGIAEELKIGQNVTRSGDTLSSEVGPEGVIWTDKMDVKSKEEISVEGTEISGKQIPSALLEVS</sequence>
<feature type="compositionally biased region" description="Polar residues" evidence="1">
    <location>
        <begin position="154"/>
        <end position="168"/>
    </location>
</feature>